<evidence type="ECO:0000313" key="9">
    <source>
        <dbReference type="Proteomes" id="UP000332515"/>
    </source>
</evidence>
<feature type="transmembrane region" description="Helical" evidence="6">
    <location>
        <begin position="74"/>
        <end position="95"/>
    </location>
</feature>
<dbReference type="PANTHER" id="PTHR38459:SF6">
    <property type="entry name" value="ARABINOGALACTAN BIOSYNTHESIS RECRUITING PROTEIN RV3789"/>
    <property type="match status" value="1"/>
</dbReference>
<dbReference type="RefSeq" id="WP_153484648.1">
    <property type="nucleotide sequence ID" value="NZ_VWNA01000001.1"/>
</dbReference>
<feature type="transmembrane region" description="Helical" evidence="6">
    <location>
        <begin position="107"/>
        <end position="123"/>
    </location>
</feature>
<keyword evidence="9" id="KW-1185">Reference proteome</keyword>
<feature type="transmembrane region" description="Helical" evidence="6">
    <location>
        <begin position="7"/>
        <end position="28"/>
    </location>
</feature>
<evidence type="ECO:0000259" key="7">
    <source>
        <dbReference type="Pfam" id="PF04138"/>
    </source>
</evidence>
<evidence type="ECO:0000256" key="5">
    <source>
        <dbReference type="ARBA" id="ARBA00023136"/>
    </source>
</evidence>
<keyword evidence="3 6" id="KW-0812">Transmembrane</keyword>
<comment type="caution">
    <text evidence="8">The sequence shown here is derived from an EMBL/GenBank/DDBJ whole genome shotgun (WGS) entry which is preliminary data.</text>
</comment>
<organism evidence="8 9">
    <name type="scientific">Segnochrobactrum spirostomi</name>
    <dbReference type="NCBI Taxonomy" id="2608987"/>
    <lineage>
        <taxon>Bacteria</taxon>
        <taxon>Pseudomonadati</taxon>
        <taxon>Pseudomonadota</taxon>
        <taxon>Alphaproteobacteria</taxon>
        <taxon>Hyphomicrobiales</taxon>
        <taxon>Segnochrobactraceae</taxon>
        <taxon>Segnochrobactrum</taxon>
    </lineage>
</organism>
<proteinExistence type="inferred from homology"/>
<sequence>MNDGKRLLIFLVTGGLAAGVNVLSRILLSQVMNYEAAVAVAYLFGMTTAFLLARRFVFDASGRHVGGEFGRFALVNAVAFAQVWLVSIGLALYVFPYLGFTWHAETIAHVIGVASPVLTSYYAHKHFSFGSKPAEVDRVKGAL</sequence>
<evidence type="ECO:0000256" key="4">
    <source>
        <dbReference type="ARBA" id="ARBA00022989"/>
    </source>
</evidence>
<protein>
    <submittedName>
        <fullName evidence="8">GtrA family protein</fullName>
    </submittedName>
</protein>
<evidence type="ECO:0000256" key="1">
    <source>
        <dbReference type="ARBA" id="ARBA00004141"/>
    </source>
</evidence>
<dbReference type="InterPro" id="IPR051401">
    <property type="entry name" value="GtrA_CellWall_Glycosyl"/>
</dbReference>
<accession>A0A6A7Y515</accession>
<evidence type="ECO:0000256" key="6">
    <source>
        <dbReference type="SAM" id="Phobius"/>
    </source>
</evidence>
<keyword evidence="4 6" id="KW-1133">Transmembrane helix</keyword>
<dbReference type="AlphaFoldDB" id="A0A6A7Y515"/>
<dbReference type="EMBL" id="VWNA01000001">
    <property type="protein sequence ID" value="MQT14263.1"/>
    <property type="molecule type" value="Genomic_DNA"/>
</dbReference>
<evidence type="ECO:0000313" key="8">
    <source>
        <dbReference type="EMBL" id="MQT14263.1"/>
    </source>
</evidence>
<comment type="subcellular location">
    <subcellularLocation>
        <location evidence="1">Membrane</location>
        <topology evidence="1">Multi-pass membrane protein</topology>
    </subcellularLocation>
</comment>
<dbReference type="GO" id="GO:0005886">
    <property type="term" value="C:plasma membrane"/>
    <property type="evidence" value="ECO:0007669"/>
    <property type="project" value="TreeGrafter"/>
</dbReference>
<comment type="similarity">
    <text evidence="2">Belongs to the GtrA family.</text>
</comment>
<dbReference type="PANTHER" id="PTHR38459">
    <property type="entry name" value="PROPHAGE BACTOPRENOL-LINKED GLUCOSE TRANSLOCASE HOMOLOG"/>
    <property type="match status" value="1"/>
</dbReference>
<keyword evidence="5 6" id="KW-0472">Membrane</keyword>
<evidence type="ECO:0000256" key="2">
    <source>
        <dbReference type="ARBA" id="ARBA00009399"/>
    </source>
</evidence>
<dbReference type="Pfam" id="PF04138">
    <property type="entry name" value="GtrA_DPMS_TM"/>
    <property type="match status" value="1"/>
</dbReference>
<dbReference type="InterPro" id="IPR007267">
    <property type="entry name" value="GtrA_DPMS_TM"/>
</dbReference>
<dbReference type="GO" id="GO:0000271">
    <property type="term" value="P:polysaccharide biosynthetic process"/>
    <property type="evidence" value="ECO:0007669"/>
    <property type="project" value="InterPro"/>
</dbReference>
<dbReference type="Proteomes" id="UP000332515">
    <property type="component" value="Unassembled WGS sequence"/>
</dbReference>
<reference evidence="8 9" key="1">
    <citation type="submission" date="2019-09" db="EMBL/GenBank/DDBJ databases">
        <title>Segnochrobactrum spirostomi gen. nov., sp. nov., isolated from the ciliate Spirostomum cf. yagiui and description of a novel family, Segnochrobactraceae fam. nov. within the order Rhizobiales of the class Alphaproteobacteria.</title>
        <authorList>
            <person name="Akter S."/>
            <person name="Shazib S.U.A."/>
            <person name="Shin M.K."/>
        </authorList>
    </citation>
    <scope>NUCLEOTIDE SEQUENCE [LARGE SCALE GENOMIC DNA]</scope>
    <source>
        <strain evidence="8 9">Sp-1</strain>
    </source>
</reference>
<feature type="transmembrane region" description="Helical" evidence="6">
    <location>
        <begin position="34"/>
        <end position="53"/>
    </location>
</feature>
<feature type="domain" description="GtrA/DPMS transmembrane" evidence="7">
    <location>
        <begin position="10"/>
        <end position="129"/>
    </location>
</feature>
<name>A0A6A7Y515_9HYPH</name>
<evidence type="ECO:0000256" key="3">
    <source>
        <dbReference type="ARBA" id="ARBA00022692"/>
    </source>
</evidence>
<gene>
    <name evidence="8" type="ORF">F0357_16750</name>
</gene>